<evidence type="ECO:0000256" key="2">
    <source>
        <dbReference type="PROSITE-ProRule" id="PRU00504"/>
    </source>
</evidence>
<dbReference type="PROSITE" id="PS51257">
    <property type="entry name" value="PROKAR_LIPOPROTEIN"/>
    <property type="match status" value="1"/>
</dbReference>
<dbReference type="PANTHER" id="PTHR24104">
    <property type="entry name" value="E3 UBIQUITIN-PROTEIN LIGASE NHLRC1-RELATED"/>
    <property type="match status" value="1"/>
</dbReference>
<dbReference type="GO" id="GO:0008270">
    <property type="term" value="F:zinc ion binding"/>
    <property type="evidence" value="ECO:0007669"/>
    <property type="project" value="UniProtKB-KW"/>
</dbReference>
<sequence length="369" mass="40643">MLDHTKARLLLVLALTALTGCVGLPQQQKSDFVKPVYPSPPDEARFYWQEMLTSSADVELEEEDKAMERWLTGTNRQATGLGKPFDVSVYQGKAYVSDNARREIVVFDRAGHKFQRIGTEDDAKFRQPFAIDHDLAGNLYVIDGGLKQALIFDAEGNYVKRLGSKEMFDRPSGIAVSPDGSRLFIVDTAGVSSPNHRVRVFNPVSGEHLFDFGTRGTEPGQFNLPKNAAYGSDGLLYVNDSGNFRIQVFNPEDGSFIRSVGSIGRTRGNFARPKGIAIDPAGNLYVADAAFGNFQIFNPDGQLLMFVGGRGAAGGPGQYMLPAGLDVDEDGRVYMVDQFFSKVEVFRPAAVGEDEGYFKVLKERVKREE</sequence>
<feature type="repeat" description="NHL" evidence="2">
    <location>
        <begin position="257"/>
        <end position="300"/>
    </location>
</feature>
<dbReference type="Pfam" id="PF01436">
    <property type="entry name" value="NHL"/>
    <property type="match status" value="2"/>
</dbReference>
<evidence type="ECO:0000313" key="4">
    <source>
        <dbReference type="Proteomes" id="UP000280792"/>
    </source>
</evidence>
<reference evidence="3 4" key="2">
    <citation type="submission" date="2018-12" db="EMBL/GenBank/DDBJ databases">
        <title>Simiduia agarivorans gen. nov., sp. nov., a marine, agarolytic bacterium isolated from shallow coastal water from Keelung, Taiwan.</title>
        <authorList>
            <person name="Shieh W.Y."/>
        </authorList>
    </citation>
    <scope>NUCLEOTIDE SEQUENCE [LARGE SCALE GENOMIC DNA]</scope>
    <source>
        <strain evidence="3 4">GTF-13</strain>
    </source>
</reference>
<feature type="repeat" description="NHL" evidence="2">
    <location>
        <begin position="209"/>
        <end position="252"/>
    </location>
</feature>
<organism evidence="3 4">
    <name type="scientific">Aestuariirhabdus litorea</name>
    <dbReference type="NCBI Taxonomy" id="2528527"/>
    <lineage>
        <taxon>Bacteria</taxon>
        <taxon>Pseudomonadati</taxon>
        <taxon>Pseudomonadota</taxon>
        <taxon>Gammaproteobacteria</taxon>
        <taxon>Oceanospirillales</taxon>
        <taxon>Aestuariirhabdaceae</taxon>
        <taxon>Aestuariirhabdus</taxon>
    </lineage>
</organism>
<dbReference type="AlphaFoldDB" id="A0A3P3VR51"/>
<dbReference type="Gene3D" id="2.120.10.30">
    <property type="entry name" value="TolB, C-terminal domain"/>
    <property type="match status" value="2"/>
</dbReference>
<dbReference type="Proteomes" id="UP000280792">
    <property type="component" value="Unassembled WGS sequence"/>
</dbReference>
<dbReference type="SUPFAM" id="SSF101898">
    <property type="entry name" value="NHL repeat"/>
    <property type="match status" value="1"/>
</dbReference>
<keyword evidence="4" id="KW-1185">Reference proteome</keyword>
<name>A0A3P3VR51_9GAMM</name>
<dbReference type="PROSITE" id="PS51125">
    <property type="entry name" value="NHL"/>
    <property type="match status" value="2"/>
</dbReference>
<dbReference type="InterPro" id="IPR050952">
    <property type="entry name" value="TRIM-NHL_E3_ligases"/>
</dbReference>
<dbReference type="InterPro" id="IPR011042">
    <property type="entry name" value="6-blade_b-propeller_TolB-like"/>
</dbReference>
<protein>
    <submittedName>
        <fullName evidence="3">6-bladed beta-propeller</fullName>
    </submittedName>
</protein>
<accession>A0A3P3VR51</accession>
<evidence type="ECO:0000313" key="3">
    <source>
        <dbReference type="EMBL" id="RRJ85272.1"/>
    </source>
</evidence>
<proteinExistence type="predicted"/>
<evidence type="ECO:0000256" key="1">
    <source>
        <dbReference type="ARBA" id="ARBA00022737"/>
    </source>
</evidence>
<dbReference type="InterPro" id="IPR001258">
    <property type="entry name" value="NHL_repeat"/>
</dbReference>
<dbReference type="RefSeq" id="WP_125015697.1">
    <property type="nucleotide sequence ID" value="NZ_QWEZ01000001.1"/>
</dbReference>
<reference evidence="3 4" key="1">
    <citation type="submission" date="2018-08" db="EMBL/GenBank/DDBJ databases">
        <authorList>
            <person name="Khan S.A."/>
        </authorList>
    </citation>
    <scope>NUCLEOTIDE SEQUENCE [LARGE SCALE GENOMIC DNA]</scope>
    <source>
        <strain evidence="3 4">GTF-13</strain>
    </source>
</reference>
<dbReference type="EMBL" id="QWEZ01000001">
    <property type="protein sequence ID" value="RRJ85272.1"/>
    <property type="molecule type" value="Genomic_DNA"/>
</dbReference>
<dbReference type="PANTHER" id="PTHR24104:SF25">
    <property type="entry name" value="PROTEIN LIN-41"/>
    <property type="match status" value="1"/>
</dbReference>
<comment type="caution">
    <text evidence="3">The sequence shown here is derived from an EMBL/GenBank/DDBJ whole genome shotgun (WGS) entry which is preliminary data.</text>
</comment>
<gene>
    <name evidence="3" type="ORF">D0544_09480</name>
</gene>
<keyword evidence="1" id="KW-0677">Repeat</keyword>